<proteinExistence type="predicted"/>
<feature type="region of interest" description="Disordered" evidence="1">
    <location>
        <begin position="56"/>
        <end position="92"/>
    </location>
</feature>
<dbReference type="AlphaFoldDB" id="A0A4Z2HNJ3"/>
<feature type="compositionally biased region" description="Basic and acidic residues" evidence="1">
    <location>
        <begin position="77"/>
        <end position="92"/>
    </location>
</feature>
<evidence type="ECO:0000313" key="3">
    <source>
        <dbReference type="Proteomes" id="UP000314294"/>
    </source>
</evidence>
<keyword evidence="3" id="KW-1185">Reference proteome</keyword>
<sequence length="114" mass="12623">MACGLREERPLQTTNGVGLSSSGCETDLMKPKCQVRRGASYRGLSITSLHAPEAPAPDYWLQHEGQPPPPHSLGRCDGQRRDSDDTRSNSRADWPELRVYRLKVEILAAKIAPL</sequence>
<feature type="compositionally biased region" description="Basic and acidic residues" evidence="1">
    <location>
        <begin position="1"/>
        <end position="10"/>
    </location>
</feature>
<dbReference type="Proteomes" id="UP000314294">
    <property type="component" value="Unassembled WGS sequence"/>
</dbReference>
<feature type="region of interest" description="Disordered" evidence="1">
    <location>
        <begin position="1"/>
        <end position="23"/>
    </location>
</feature>
<feature type="compositionally biased region" description="Polar residues" evidence="1">
    <location>
        <begin position="11"/>
        <end position="23"/>
    </location>
</feature>
<reference evidence="2 3" key="1">
    <citation type="submission" date="2019-03" db="EMBL/GenBank/DDBJ databases">
        <title>First draft genome of Liparis tanakae, snailfish: a comprehensive survey of snailfish specific genes.</title>
        <authorList>
            <person name="Kim W."/>
            <person name="Song I."/>
            <person name="Jeong J.-H."/>
            <person name="Kim D."/>
            <person name="Kim S."/>
            <person name="Ryu S."/>
            <person name="Song J.Y."/>
            <person name="Lee S.K."/>
        </authorList>
    </citation>
    <scope>NUCLEOTIDE SEQUENCE [LARGE SCALE GENOMIC DNA]</scope>
    <source>
        <tissue evidence="2">Muscle</tissue>
    </source>
</reference>
<dbReference type="PROSITE" id="PS51257">
    <property type="entry name" value="PROKAR_LIPOPROTEIN"/>
    <property type="match status" value="1"/>
</dbReference>
<evidence type="ECO:0000313" key="2">
    <source>
        <dbReference type="EMBL" id="TNN66553.1"/>
    </source>
</evidence>
<name>A0A4Z2HNJ3_9TELE</name>
<gene>
    <name evidence="2" type="ORF">EYF80_023239</name>
</gene>
<accession>A0A4Z2HNJ3</accession>
<dbReference type="EMBL" id="SRLO01000217">
    <property type="protein sequence ID" value="TNN66553.1"/>
    <property type="molecule type" value="Genomic_DNA"/>
</dbReference>
<comment type="caution">
    <text evidence="2">The sequence shown here is derived from an EMBL/GenBank/DDBJ whole genome shotgun (WGS) entry which is preliminary data.</text>
</comment>
<protein>
    <submittedName>
        <fullName evidence="2">Uncharacterized protein</fullName>
    </submittedName>
</protein>
<evidence type="ECO:0000256" key="1">
    <source>
        <dbReference type="SAM" id="MobiDB-lite"/>
    </source>
</evidence>
<organism evidence="2 3">
    <name type="scientific">Liparis tanakae</name>
    <name type="common">Tanaka's snailfish</name>
    <dbReference type="NCBI Taxonomy" id="230148"/>
    <lineage>
        <taxon>Eukaryota</taxon>
        <taxon>Metazoa</taxon>
        <taxon>Chordata</taxon>
        <taxon>Craniata</taxon>
        <taxon>Vertebrata</taxon>
        <taxon>Euteleostomi</taxon>
        <taxon>Actinopterygii</taxon>
        <taxon>Neopterygii</taxon>
        <taxon>Teleostei</taxon>
        <taxon>Neoteleostei</taxon>
        <taxon>Acanthomorphata</taxon>
        <taxon>Eupercaria</taxon>
        <taxon>Perciformes</taxon>
        <taxon>Cottioidei</taxon>
        <taxon>Cottales</taxon>
        <taxon>Liparidae</taxon>
        <taxon>Liparis</taxon>
    </lineage>
</organism>